<evidence type="ECO:0000256" key="1">
    <source>
        <dbReference type="ARBA" id="ARBA00022801"/>
    </source>
</evidence>
<dbReference type="EMBL" id="MDYO01000009">
    <property type="protein sequence ID" value="OQD98514.1"/>
    <property type="molecule type" value="Genomic_DNA"/>
</dbReference>
<dbReference type="GO" id="GO:0005737">
    <property type="term" value="C:cytoplasm"/>
    <property type="evidence" value="ECO:0007669"/>
    <property type="project" value="TreeGrafter"/>
</dbReference>
<dbReference type="InterPro" id="IPR000999">
    <property type="entry name" value="RNase_III_dom"/>
</dbReference>
<protein>
    <recommendedName>
        <fullName evidence="2">RNase III domain-containing protein</fullName>
    </recommendedName>
</protein>
<reference evidence="4" key="1">
    <citation type="journal article" date="2017" name="Nat. Microbiol.">
        <title>Global analysis of biosynthetic gene clusters reveals vast potential of secondary metabolite production in Penicillium species.</title>
        <authorList>
            <person name="Nielsen J.C."/>
            <person name="Grijseels S."/>
            <person name="Prigent S."/>
            <person name="Ji B."/>
            <person name="Dainat J."/>
            <person name="Nielsen K.F."/>
            <person name="Frisvad J.C."/>
            <person name="Workman M."/>
            <person name="Nielsen J."/>
        </authorList>
    </citation>
    <scope>NUCLEOTIDE SEQUENCE [LARGE SCALE GENOMIC DNA]</scope>
    <source>
        <strain evidence="4">IBT 29525</strain>
    </source>
</reference>
<comment type="caution">
    <text evidence="3">The sequence shown here is derived from an EMBL/GenBank/DDBJ whole genome shotgun (WGS) entry which is preliminary data.</text>
</comment>
<proteinExistence type="predicted"/>
<dbReference type="Gene3D" id="1.10.1520.10">
    <property type="entry name" value="Ribonuclease III domain"/>
    <property type="match status" value="2"/>
</dbReference>
<keyword evidence="4" id="KW-1185">Reference proteome</keyword>
<evidence type="ECO:0000313" key="3">
    <source>
        <dbReference type="EMBL" id="OQD98514.1"/>
    </source>
</evidence>
<dbReference type="CDD" id="cd00593">
    <property type="entry name" value="RIBOc"/>
    <property type="match status" value="2"/>
</dbReference>
<organism evidence="3 4">
    <name type="scientific">Penicillium solitum</name>
    <dbReference type="NCBI Taxonomy" id="60172"/>
    <lineage>
        <taxon>Eukaryota</taxon>
        <taxon>Fungi</taxon>
        <taxon>Dikarya</taxon>
        <taxon>Ascomycota</taxon>
        <taxon>Pezizomycotina</taxon>
        <taxon>Eurotiomycetes</taxon>
        <taxon>Eurotiomycetidae</taxon>
        <taxon>Eurotiales</taxon>
        <taxon>Aspergillaceae</taxon>
        <taxon>Penicillium</taxon>
    </lineage>
</organism>
<dbReference type="GO" id="GO:0005634">
    <property type="term" value="C:nucleus"/>
    <property type="evidence" value="ECO:0007669"/>
    <property type="project" value="TreeGrafter"/>
</dbReference>
<dbReference type="PANTHER" id="PTHR14950">
    <property type="entry name" value="DICER-RELATED"/>
    <property type="match status" value="1"/>
</dbReference>
<feature type="domain" description="RNase III" evidence="2">
    <location>
        <begin position="175"/>
        <end position="358"/>
    </location>
</feature>
<dbReference type="Pfam" id="PF00636">
    <property type="entry name" value="Ribonuclease_3"/>
    <property type="match status" value="2"/>
</dbReference>
<dbReference type="SUPFAM" id="SSF69065">
    <property type="entry name" value="RNase III domain-like"/>
    <property type="match status" value="2"/>
</dbReference>
<gene>
    <name evidence="3" type="ORF">PENSOL_c009G03330</name>
</gene>
<dbReference type="PANTHER" id="PTHR14950:SF37">
    <property type="entry name" value="ENDORIBONUCLEASE DICER"/>
    <property type="match status" value="1"/>
</dbReference>
<dbReference type="GO" id="GO:0004525">
    <property type="term" value="F:ribonuclease III activity"/>
    <property type="evidence" value="ECO:0007669"/>
    <property type="project" value="InterPro"/>
</dbReference>
<dbReference type="PROSITE" id="PS50142">
    <property type="entry name" value="RNASE_3_2"/>
    <property type="match status" value="2"/>
</dbReference>
<sequence>MAQSVQVELFGGVPEIGLSSLAEALATPSSQWPINYQRLEFLGDSLIKFFVSIYGFHTYPQWHEGYLSKLKDLLVSNDSLTNAAHRAHLGNFICADFITRKHPVFSQQIDGGTNKQISRKAYADVVEAIVAAAYEHGGMSFSRKCVGKFLPEMSDFTPTPRQPQNQNCHFPVHLENKLDQLLDFKFKNRTLIWEALTHPSWQRDQSTGSYQRLEFLGDAVLDFLVAKRLYSQCPKIAEGRMTELRAALVNADFLAFLCMDFALTEEPYYGREITAGNFKSTVQPRNTALWMFMRHDASDIVKMQTSCSEIYCMLGDELKETLQSGRSYPWATLAQLGAPKFYSDLVESTIGAIFIESQGDLGACERLLERIHLMDYLKHFVEQDIQLEHPKSALDRITGTREAKFHVKETEGGLHDISVWLKGEKVVSINHCSSKNEAFVRAADAAVALLSRT</sequence>
<dbReference type="AlphaFoldDB" id="A0A1V6RA93"/>
<name>A0A1V6RA93_9EURO</name>
<keyword evidence="1" id="KW-0378">Hydrolase</keyword>
<dbReference type="GO" id="GO:0030422">
    <property type="term" value="P:siRNA processing"/>
    <property type="evidence" value="ECO:0007669"/>
    <property type="project" value="TreeGrafter"/>
</dbReference>
<feature type="domain" description="RNase III" evidence="2">
    <location>
        <begin position="21"/>
        <end position="138"/>
    </location>
</feature>
<dbReference type="GO" id="GO:0003723">
    <property type="term" value="F:RNA binding"/>
    <property type="evidence" value="ECO:0007669"/>
    <property type="project" value="TreeGrafter"/>
</dbReference>
<evidence type="ECO:0000313" key="4">
    <source>
        <dbReference type="Proteomes" id="UP000191612"/>
    </source>
</evidence>
<dbReference type="PROSITE" id="PS00517">
    <property type="entry name" value="RNASE_3_1"/>
    <property type="match status" value="2"/>
</dbReference>
<dbReference type="SMART" id="SM00535">
    <property type="entry name" value="RIBOc"/>
    <property type="match status" value="2"/>
</dbReference>
<dbReference type="InterPro" id="IPR036389">
    <property type="entry name" value="RNase_III_sf"/>
</dbReference>
<dbReference type="Proteomes" id="UP000191612">
    <property type="component" value="Unassembled WGS sequence"/>
</dbReference>
<accession>A0A1V6RA93</accession>
<evidence type="ECO:0000259" key="2">
    <source>
        <dbReference type="PROSITE" id="PS50142"/>
    </source>
</evidence>
<dbReference type="STRING" id="60172.A0A1V6RA93"/>